<gene>
    <name evidence="2" type="ORF">PVNG_06171</name>
</gene>
<dbReference type="AlphaFoldDB" id="A0A0J9W760"/>
<protein>
    <recommendedName>
        <fullName evidence="4">Variable surface protein Vir7-like protein</fullName>
    </recommendedName>
</protein>
<feature type="region of interest" description="Disordered" evidence="1">
    <location>
        <begin position="247"/>
        <end position="279"/>
    </location>
</feature>
<evidence type="ECO:0000313" key="3">
    <source>
        <dbReference type="Proteomes" id="UP000053239"/>
    </source>
</evidence>
<dbReference type="Pfam" id="PF05795">
    <property type="entry name" value="Plasmodium_Vir"/>
    <property type="match status" value="1"/>
</dbReference>
<organism evidence="2 3">
    <name type="scientific">Plasmodium vivax North Korean</name>
    <dbReference type="NCBI Taxonomy" id="1035514"/>
    <lineage>
        <taxon>Eukaryota</taxon>
        <taxon>Sar</taxon>
        <taxon>Alveolata</taxon>
        <taxon>Apicomplexa</taxon>
        <taxon>Aconoidasida</taxon>
        <taxon>Haemosporida</taxon>
        <taxon>Plasmodiidae</taxon>
        <taxon>Plasmodium</taxon>
        <taxon>Plasmodium (Plasmodium)</taxon>
    </lineage>
</organism>
<accession>A0A0J9W760</accession>
<evidence type="ECO:0000256" key="1">
    <source>
        <dbReference type="SAM" id="MobiDB-lite"/>
    </source>
</evidence>
<dbReference type="InterPro" id="IPR008780">
    <property type="entry name" value="Plasmodium_Vir"/>
</dbReference>
<sequence>MSSRTYHISNKNKPNDIDRNFNYYIIHTNYIGFNYDDDVDILNTKYYYDKLDKGWDICQNDAFYNKAKAEINRNDGLENDSDKILRALCYIYKNRLSDTLDSDKCNFLYFWLGTILMEKLIRKDFFHEIILKLFNILLDNNDHQICQLPHSFMLKKDFNDIKTIFDCSEDYKSYITHLINPDNSCSNKYKSYLDTNINIYNRYYNECEVKQKGYVYCEAFSKYFPHNKPNLLSKFNCSLELKEPVSEKLGGGDDTELVQSEGKESNRGSPEKGKLSVGDRSRIESLALSPGSSAIQSETGDFQSFGSSDHLDGTPSTVTSKSITGAVTVAGALVPSYLLYNVISIIINKYNTLLCTS</sequence>
<feature type="compositionally biased region" description="Basic and acidic residues" evidence="1">
    <location>
        <begin position="261"/>
        <end position="279"/>
    </location>
</feature>
<evidence type="ECO:0000313" key="2">
    <source>
        <dbReference type="EMBL" id="KMZ96508.1"/>
    </source>
</evidence>
<reference evidence="2 3" key="1">
    <citation type="submission" date="2011-09" db="EMBL/GenBank/DDBJ databases">
        <title>The Genome Sequence of Plasmodium vivax North Korean.</title>
        <authorList>
            <consortium name="The Broad Institute Genome Sequencing Platform"/>
            <consortium name="The Broad Institute Genome Sequencing Center for Infectious Disease"/>
            <person name="Neafsey D."/>
            <person name="Carlton J."/>
            <person name="Barnwell J."/>
            <person name="Collins W."/>
            <person name="Escalante A."/>
            <person name="Mullikin J."/>
            <person name="Saul A."/>
            <person name="Guigo R."/>
            <person name="Camara F."/>
            <person name="Young S.K."/>
            <person name="Zeng Q."/>
            <person name="Gargeya S."/>
            <person name="Fitzgerald M."/>
            <person name="Haas B."/>
            <person name="Abouelleil A."/>
            <person name="Alvarado L."/>
            <person name="Arachchi H.M."/>
            <person name="Berlin A."/>
            <person name="Brown A."/>
            <person name="Chapman S.B."/>
            <person name="Chen Z."/>
            <person name="Dunbar C."/>
            <person name="Freedman E."/>
            <person name="Gearin G."/>
            <person name="Gellesch M."/>
            <person name="Goldberg J."/>
            <person name="Griggs A."/>
            <person name="Gujja S."/>
            <person name="Heiman D."/>
            <person name="Howarth C."/>
            <person name="Larson L."/>
            <person name="Lui A."/>
            <person name="MacDonald P.J.P."/>
            <person name="Montmayeur A."/>
            <person name="Murphy C."/>
            <person name="Neiman D."/>
            <person name="Pearson M."/>
            <person name="Priest M."/>
            <person name="Roberts A."/>
            <person name="Saif S."/>
            <person name="Shea T."/>
            <person name="Shenoy N."/>
            <person name="Sisk P."/>
            <person name="Stolte C."/>
            <person name="Sykes S."/>
            <person name="Wortman J."/>
            <person name="Nusbaum C."/>
            <person name="Birren B."/>
        </authorList>
    </citation>
    <scope>NUCLEOTIDE SEQUENCE [LARGE SCALE GENOMIC DNA]</scope>
    <source>
        <strain evidence="2 3">North Korean</strain>
    </source>
</reference>
<dbReference type="EMBL" id="KQ235585">
    <property type="protein sequence ID" value="KMZ96508.1"/>
    <property type="molecule type" value="Genomic_DNA"/>
</dbReference>
<proteinExistence type="predicted"/>
<evidence type="ECO:0008006" key="4">
    <source>
        <dbReference type="Google" id="ProtNLM"/>
    </source>
</evidence>
<name>A0A0J9W760_PLAVI</name>
<dbReference type="Proteomes" id="UP000053239">
    <property type="component" value="Unassembled WGS sequence"/>
</dbReference>